<name>A0A1I8HJV1_9PLAT</name>
<dbReference type="WBParaSite" id="maker-uti_cns_0006554-snap-gene-0.4-mRNA-1">
    <property type="protein sequence ID" value="maker-uti_cns_0006554-snap-gene-0.4-mRNA-1"/>
    <property type="gene ID" value="maker-uti_cns_0006554-snap-gene-0.4"/>
</dbReference>
<dbReference type="Proteomes" id="UP000095280">
    <property type="component" value="Unplaced"/>
</dbReference>
<proteinExistence type="predicted"/>
<evidence type="ECO:0000256" key="1">
    <source>
        <dbReference type="SAM" id="MobiDB-lite"/>
    </source>
</evidence>
<feature type="compositionally biased region" description="Basic and acidic residues" evidence="1">
    <location>
        <begin position="1"/>
        <end position="15"/>
    </location>
</feature>
<evidence type="ECO:0000313" key="2">
    <source>
        <dbReference type="Proteomes" id="UP000095280"/>
    </source>
</evidence>
<organism evidence="2 3">
    <name type="scientific">Macrostomum lignano</name>
    <dbReference type="NCBI Taxonomy" id="282301"/>
    <lineage>
        <taxon>Eukaryota</taxon>
        <taxon>Metazoa</taxon>
        <taxon>Spiralia</taxon>
        <taxon>Lophotrochozoa</taxon>
        <taxon>Platyhelminthes</taxon>
        <taxon>Rhabditophora</taxon>
        <taxon>Macrostomorpha</taxon>
        <taxon>Macrostomida</taxon>
        <taxon>Macrostomidae</taxon>
        <taxon>Macrostomum</taxon>
    </lineage>
</organism>
<keyword evidence="2" id="KW-1185">Reference proteome</keyword>
<feature type="region of interest" description="Disordered" evidence="1">
    <location>
        <begin position="58"/>
        <end position="101"/>
    </location>
</feature>
<evidence type="ECO:0000313" key="3">
    <source>
        <dbReference type="WBParaSite" id="maker-uti_cns_0006554-snap-gene-0.4-mRNA-1"/>
    </source>
</evidence>
<sequence>QHDAHADAAAREGRLDPAGLAQRPGRRAPSAAVACRPANPGASAARRSAAAGANAAEAVDAVSTGAGTAAARRRRPDDGRPTWRAAAASAGRRRRPAAADGATKAFRYSLNHSEFSNEKLLKSCL</sequence>
<protein>
    <submittedName>
        <fullName evidence="3">Os01g0772200 protein</fullName>
    </submittedName>
</protein>
<accession>A0A1I8HJV1</accession>
<feature type="compositionally biased region" description="Low complexity" evidence="1">
    <location>
        <begin position="58"/>
        <end position="70"/>
    </location>
</feature>
<dbReference type="AlphaFoldDB" id="A0A1I8HJV1"/>
<feature type="region of interest" description="Disordered" evidence="1">
    <location>
        <begin position="1"/>
        <end position="39"/>
    </location>
</feature>
<reference evidence="3" key="1">
    <citation type="submission" date="2016-11" db="UniProtKB">
        <authorList>
            <consortium name="WormBaseParasite"/>
        </authorList>
    </citation>
    <scope>IDENTIFICATION</scope>
</reference>